<keyword evidence="4" id="KW-1185">Reference proteome</keyword>
<dbReference type="Proteomes" id="UP000199119">
    <property type="component" value="Unassembled WGS sequence"/>
</dbReference>
<protein>
    <submittedName>
        <fullName evidence="3">Toxin co-regulated pilus biosynthesis protein Q</fullName>
    </submittedName>
</protein>
<dbReference type="RefSeq" id="WP_092942480.1">
    <property type="nucleotide sequence ID" value="NZ_FONX01000028.1"/>
</dbReference>
<dbReference type="EMBL" id="FONX01000028">
    <property type="protein sequence ID" value="SFF31906.1"/>
    <property type="molecule type" value="Genomic_DNA"/>
</dbReference>
<dbReference type="Gene3D" id="3.55.50.70">
    <property type="match status" value="1"/>
</dbReference>
<gene>
    <name evidence="3" type="ORF">SAMN04489711_1288</name>
</gene>
<keyword evidence="1" id="KW-0732">Signal</keyword>
<dbReference type="InterPro" id="IPR018927">
    <property type="entry name" value="Pilus_synth_Q_C"/>
</dbReference>
<evidence type="ECO:0000313" key="4">
    <source>
        <dbReference type="Proteomes" id="UP000199119"/>
    </source>
</evidence>
<evidence type="ECO:0000256" key="1">
    <source>
        <dbReference type="SAM" id="SignalP"/>
    </source>
</evidence>
<accession>A0A1I2HT50</accession>
<dbReference type="AlphaFoldDB" id="A0A1I2HT50"/>
<reference evidence="4" key="1">
    <citation type="submission" date="2016-10" db="EMBL/GenBank/DDBJ databases">
        <authorList>
            <person name="Varghese N."/>
            <person name="Submissions S."/>
        </authorList>
    </citation>
    <scope>NUCLEOTIDE SEQUENCE [LARGE SCALE GENOMIC DNA]</scope>
    <source>
        <strain evidence="4">DSM 27981</strain>
    </source>
</reference>
<proteinExistence type="predicted"/>
<sequence>MRIPMAVAVVAVFISAGAAAEQQVIATRGPVVPAAQKPEVLKAGTGSFASYLNKAGQTAPAAASPPSVPAFVLKKGELVHVALQAWATAAGWELIWYPDRSWKVLGDTTIEAKDVTQAIADVVTILRDERRPVRLEIADGNRIMEVINTDVVSNEEAFGD</sequence>
<evidence type="ECO:0000259" key="2">
    <source>
        <dbReference type="Pfam" id="PF10671"/>
    </source>
</evidence>
<name>A0A1I2HT50_9BURK</name>
<feature type="chain" id="PRO_5011629769" evidence="1">
    <location>
        <begin position="21"/>
        <end position="160"/>
    </location>
</feature>
<feature type="signal peptide" evidence="1">
    <location>
        <begin position="1"/>
        <end position="20"/>
    </location>
</feature>
<feature type="domain" description="Toxin co-regulated pilus biosynthesis protein Q C-terminal" evidence="2">
    <location>
        <begin position="70"/>
        <end position="147"/>
    </location>
</feature>
<organism evidence="3 4">
    <name type="scientific">Paracidovorax wautersii</name>
    <dbReference type="NCBI Taxonomy" id="1177982"/>
    <lineage>
        <taxon>Bacteria</taxon>
        <taxon>Pseudomonadati</taxon>
        <taxon>Pseudomonadota</taxon>
        <taxon>Betaproteobacteria</taxon>
        <taxon>Burkholderiales</taxon>
        <taxon>Comamonadaceae</taxon>
        <taxon>Paracidovorax</taxon>
    </lineage>
</organism>
<evidence type="ECO:0000313" key="3">
    <source>
        <dbReference type="EMBL" id="SFF31906.1"/>
    </source>
</evidence>
<dbReference type="OrthoDB" id="8913638at2"/>
<dbReference type="Pfam" id="PF10671">
    <property type="entry name" value="TcpQ"/>
    <property type="match status" value="1"/>
</dbReference>